<keyword evidence="2" id="KW-0732">Signal</keyword>
<dbReference type="EMBL" id="JAPZBU010000009">
    <property type="protein sequence ID" value="KAJ5388494.1"/>
    <property type="molecule type" value="Genomic_DNA"/>
</dbReference>
<proteinExistence type="predicted"/>
<dbReference type="PANTHER" id="PTHR31956:SF1">
    <property type="entry name" value="NON-SPECIFIC PHOSPHOLIPASE C1"/>
    <property type="match status" value="1"/>
</dbReference>
<dbReference type="Pfam" id="PF04185">
    <property type="entry name" value="Phosphoesterase"/>
    <property type="match status" value="1"/>
</dbReference>
<dbReference type="AlphaFoldDB" id="A0A9W9VSR3"/>
<accession>A0A9W9VSR3</accession>
<protein>
    <recommendedName>
        <fullName evidence="5">Non-hemolytic phospholipase C</fullName>
    </recommendedName>
</protein>
<reference evidence="3" key="1">
    <citation type="submission" date="2022-12" db="EMBL/GenBank/DDBJ databases">
        <authorList>
            <person name="Petersen C."/>
        </authorList>
    </citation>
    <scope>NUCLEOTIDE SEQUENCE</scope>
    <source>
        <strain evidence="3">IBT 29677</strain>
    </source>
</reference>
<dbReference type="OrthoDB" id="5135119at2759"/>
<reference evidence="3" key="2">
    <citation type="journal article" date="2023" name="IMA Fungus">
        <title>Comparative genomic study of the Penicillium genus elucidates a diverse pangenome and 15 lateral gene transfer events.</title>
        <authorList>
            <person name="Petersen C."/>
            <person name="Sorensen T."/>
            <person name="Nielsen M.R."/>
            <person name="Sondergaard T.E."/>
            <person name="Sorensen J.L."/>
            <person name="Fitzpatrick D.A."/>
            <person name="Frisvad J.C."/>
            <person name="Nielsen K.L."/>
        </authorList>
    </citation>
    <scope>NUCLEOTIDE SEQUENCE</scope>
    <source>
        <strain evidence="3">IBT 29677</strain>
    </source>
</reference>
<keyword evidence="4" id="KW-1185">Reference proteome</keyword>
<dbReference type="Proteomes" id="UP001147747">
    <property type="component" value="Unassembled WGS sequence"/>
</dbReference>
<organism evidence="3 4">
    <name type="scientific">Penicillium cosmopolitanum</name>
    <dbReference type="NCBI Taxonomy" id="1131564"/>
    <lineage>
        <taxon>Eukaryota</taxon>
        <taxon>Fungi</taxon>
        <taxon>Dikarya</taxon>
        <taxon>Ascomycota</taxon>
        <taxon>Pezizomycotina</taxon>
        <taxon>Eurotiomycetes</taxon>
        <taxon>Eurotiomycetidae</taxon>
        <taxon>Eurotiales</taxon>
        <taxon>Aspergillaceae</taxon>
        <taxon>Penicillium</taxon>
    </lineage>
</organism>
<dbReference type="GO" id="GO:0042578">
    <property type="term" value="F:phosphoric ester hydrolase activity"/>
    <property type="evidence" value="ECO:0007669"/>
    <property type="project" value="UniProtKB-ARBA"/>
</dbReference>
<dbReference type="PANTHER" id="PTHR31956">
    <property type="entry name" value="NON-SPECIFIC PHOSPHOLIPASE C4-RELATED"/>
    <property type="match status" value="1"/>
</dbReference>
<evidence type="ECO:0000256" key="2">
    <source>
        <dbReference type="SAM" id="SignalP"/>
    </source>
</evidence>
<evidence type="ECO:0000313" key="3">
    <source>
        <dbReference type="EMBL" id="KAJ5388494.1"/>
    </source>
</evidence>
<gene>
    <name evidence="3" type="ORF">N7509_011035</name>
</gene>
<feature type="signal peptide" evidence="2">
    <location>
        <begin position="1"/>
        <end position="20"/>
    </location>
</feature>
<dbReference type="GeneID" id="81374652"/>
<feature type="chain" id="PRO_5040787664" description="Non-hemolytic phospholipase C" evidence="2">
    <location>
        <begin position="21"/>
        <end position="595"/>
    </location>
</feature>
<dbReference type="InterPro" id="IPR017850">
    <property type="entry name" value="Alkaline_phosphatase_core_sf"/>
</dbReference>
<comment type="caution">
    <text evidence="3">The sequence shown here is derived from an EMBL/GenBank/DDBJ whole genome shotgun (WGS) entry which is preliminary data.</text>
</comment>
<dbReference type="RefSeq" id="XP_056486292.1">
    <property type="nucleotide sequence ID" value="XM_056635672.1"/>
</dbReference>
<evidence type="ECO:0000313" key="4">
    <source>
        <dbReference type="Proteomes" id="UP001147747"/>
    </source>
</evidence>
<dbReference type="InterPro" id="IPR007312">
    <property type="entry name" value="Phosphoesterase"/>
</dbReference>
<evidence type="ECO:0000256" key="1">
    <source>
        <dbReference type="ARBA" id="ARBA00022801"/>
    </source>
</evidence>
<sequence>MGFLLGVALTALLASSSVNAGSLKDIEHVVIFMQENRAQDTYYGTMAGVRGFADPNVQINPDGQSVWNQTVDPNMSDRSSGLFPFYLGWKGGETLDAIQCMAAGDNGYHANQAAYNHGLNNAWATKNTPWSWGYYKREDIPAQFAIAEGWTSADMYQESQITATNPNRVTLISGSINVPGGPQSPDQGGVYIDNNEMPGCEKPGVSCYPLKWKTIFEFYEDAGQFQQAKKGHPLADKGMSFVGLEKFYEDAANGTLPRVSFIVGPTELSEHPPYRPMDGGWLQKRITDAVTSSPKYSSTLLMISFDETGGFGDHVTPFHSPQGTAGEWMADPYGDFGDVFSGPGFRVPFIMVSPWTRGGRVFTERCDHNSQIMFIEQWLTALGYSGVQTDQMVPWRRAHMSNLIGALDLDHPDYSLPNLPDIPLSGDRWKWQLCGHIALPIAAQSDTPSRSDGYKEVVGYLTEGRYLVFSKNGYALRGQNKRWDLDTGKPGHLYDKKEDRWILHYTEDEESEIFTLENALDGRWLGPRGELQAPEARSSASQIRITFLGNGLGYTLRYIEGGDYLDIDSLGNLVLHNSDSGLDQGFSVVSVTYHD</sequence>
<dbReference type="Gene3D" id="3.40.720.10">
    <property type="entry name" value="Alkaline Phosphatase, subunit A"/>
    <property type="match status" value="2"/>
</dbReference>
<keyword evidence="1" id="KW-0378">Hydrolase</keyword>
<evidence type="ECO:0008006" key="5">
    <source>
        <dbReference type="Google" id="ProtNLM"/>
    </source>
</evidence>
<name>A0A9W9VSR3_9EURO</name>
<dbReference type="CDD" id="cd16014">
    <property type="entry name" value="PLC"/>
    <property type="match status" value="1"/>
</dbReference>